<evidence type="ECO:0000256" key="3">
    <source>
        <dbReference type="ARBA" id="ARBA00022991"/>
    </source>
</evidence>
<dbReference type="PROSITE" id="PS50112">
    <property type="entry name" value="PAS"/>
    <property type="match status" value="1"/>
</dbReference>
<keyword evidence="4" id="KW-0675">Receptor</keyword>
<comment type="caution">
    <text evidence="6">The sequence shown here is derived from an EMBL/GenBank/DDBJ whole genome shotgun (WGS) entry which is preliminary data.</text>
</comment>
<organism evidence="6 7">
    <name type="scientific">Geothrix edaphica</name>
    <dbReference type="NCBI Taxonomy" id="2927976"/>
    <lineage>
        <taxon>Bacteria</taxon>
        <taxon>Pseudomonadati</taxon>
        <taxon>Acidobacteriota</taxon>
        <taxon>Holophagae</taxon>
        <taxon>Holophagales</taxon>
        <taxon>Holophagaceae</taxon>
        <taxon>Geothrix</taxon>
    </lineage>
</organism>
<dbReference type="CDD" id="cd00130">
    <property type="entry name" value="PAS"/>
    <property type="match status" value="1"/>
</dbReference>
<dbReference type="InterPro" id="IPR012130">
    <property type="entry name" value="PYP"/>
</dbReference>
<reference evidence="6" key="1">
    <citation type="journal article" date="2023" name="Antonie Van Leeuwenhoek">
        <title>Mesoterricola silvestris gen. nov., sp. nov., Mesoterricola sediminis sp. nov., Geothrix oryzae sp. nov., Geothrix edaphica sp. nov., Geothrix rubra sp. nov., and Geothrix limicola sp. nov., six novel members of Acidobacteriota isolated from soils.</title>
        <authorList>
            <person name="Itoh H."/>
            <person name="Sugisawa Y."/>
            <person name="Mise K."/>
            <person name="Xu Z."/>
            <person name="Kuniyasu M."/>
            <person name="Ushijima N."/>
            <person name="Kawano K."/>
            <person name="Kobayashi E."/>
            <person name="Shiratori Y."/>
            <person name="Masuda Y."/>
            <person name="Senoo K."/>
        </authorList>
    </citation>
    <scope>NUCLEOTIDE SEQUENCE</scope>
    <source>
        <strain evidence="6">Red802</strain>
    </source>
</reference>
<dbReference type="EMBL" id="BSDC01000002">
    <property type="protein sequence ID" value="GLH67175.1"/>
    <property type="molecule type" value="Genomic_DNA"/>
</dbReference>
<dbReference type="InterPro" id="IPR013767">
    <property type="entry name" value="PAS_fold"/>
</dbReference>
<dbReference type="PIRSF" id="PIRSF000087">
    <property type="entry name" value="PYP"/>
    <property type="match status" value="1"/>
</dbReference>
<dbReference type="SUPFAM" id="SSF55785">
    <property type="entry name" value="PYP-like sensor domain (PAS domain)"/>
    <property type="match status" value="1"/>
</dbReference>
<gene>
    <name evidence="6" type="ORF">GETHED_15390</name>
</gene>
<dbReference type="Pfam" id="PF00989">
    <property type="entry name" value="PAS"/>
    <property type="match status" value="1"/>
</dbReference>
<dbReference type="InterPro" id="IPR035965">
    <property type="entry name" value="PAS-like_dom_sf"/>
</dbReference>
<evidence type="ECO:0000313" key="6">
    <source>
        <dbReference type="EMBL" id="GLH67175.1"/>
    </source>
</evidence>
<evidence type="ECO:0000259" key="5">
    <source>
        <dbReference type="PROSITE" id="PS50112"/>
    </source>
</evidence>
<feature type="domain" description="PAS" evidence="5">
    <location>
        <begin position="1"/>
        <end position="41"/>
    </location>
</feature>
<dbReference type="Proteomes" id="UP001165044">
    <property type="component" value="Unassembled WGS sequence"/>
</dbReference>
<evidence type="ECO:0000256" key="1">
    <source>
        <dbReference type="ARBA" id="ARBA00009132"/>
    </source>
</evidence>
<keyword evidence="3" id="KW-0157">Chromophore</keyword>
<accession>A0ABQ5PYM2</accession>
<proteinExistence type="inferred from homology"/>
<comment type="similarity">
    <text evidence="1">Belongs to the photoactive yellow protein family.</text>
</comment>
<sequence length="106" mass="11620">MPFGVIELDPDGFVLSYNKAEESLSGMASSSVVGRHFFREVAPCTSVKDFEGRFHSFISSQSGPESFNFTFRFPGRTTKVSIAFVRSEHASAFVLVKAFTEMGHGG</sequence>
<evidence type="ECO:0000256" key="4">
    <source>
        <dbReference type="ARBA" id="ARBA00023170"/>
    </source>
</evidence>
<dbReference type="Gene3D" id="3.30.450.20">
    <property type="entry name" value="PAS domain"/>
    <property type="match status" value="1"/>
</dbReference>
<name>A0ABQ5PYM2_9BACT</name>
<keyword evidence="7" id="KW-1185">Reference proteome</keyword>
<dbReference type="InterPro" id="IPR000014">
    <property type="entry name" value="PAS"/>
</dbReference>
<evidence type="ECO:0000313" key="7">
    <source>
        <dbReference type="Proteomes" id="UP001165044"/>
    </source>
</evidence>
<evidence type="ECO:0000256" key="2">
    <source>
        <dbReference type="ARBA" id="ARBA00019243"/>
    </source>
</evidence>
<protein>
    <recommendedName>
        <fullName evidence="2">Photoactive yellow protein</fullName>
    </recommendedName>
</protein>